<evidence type="ECO:0000256" key="7">
    <source>
        <dbReference type="ARBA" id="ARBA00022519"/>
    </source>
</evidence>
<keyword evidence="7" id="KW-0997">Cell inner membrane</keyword>
<evidence type="ECO:0000256" key="4">
    <source>
        <dbReference type="ARBA" id="ARBA00022448"/>
    </source>
</evidence>
<keyword evidence="12 15" id="KW-0472">Membrane</keyword>
<keyword evidence="8 15" id="KW-0812">Transmembrane</keyword>
<dbReference type="GO" id="GO:0015097">
    <property type="term" value="F:mercury ion transmembrane transporter activity"/>
    <property type="evidence" value="ECO:0007669"/>
    <property type="project" value="InterPro"/>
</dbReference>
<comment type="similarity">
    <text evidence="2">Belongs to the MerT family.</text>
</comment>
<evidence type="ECO:0000256" key="6">
    <source>
        <dbReference type="ARBA" id="ARBA00022475"/>
    </source>
</evidence>
<evidence type="ECO:0000256" key="14">
    <source>
        <dbReference type="ARBA" id="ARBA00045720"/>
    </source>
</evidence>
<dbReference type="Proteomes" id="UP000001520">
    <property type="component" value="Chromosome"/>
</dbReference>
<dbReference type="InterPro" id="IPR003457">
    <property type="entry name" value="Transprt_MerT"/>
</dbReference>
<keyword evidence="6" id="KW-1003">Cell membrane</keyword>
<organism evidence="16 17">
    <name type="scientific">Deferribacter desulfuricans (strain DSM 14783 / JCM 11476 / NBRC 101012 / SSM1)</name>
    <dbReference type="NCBI Taxonomy" id="639282"/>
    <lineage>
        <taxon>Bacteria</taxon>
        <taxon>Pseudomonadati</taxon>
        <taxon>Deferribacterota</taxon>
        <taxon>Deferribacteres</taxon>
        <taxon>Deferribacterales</taxon>
        <taxon>Deferribacteraceae</taxon>
        <taxon>Deferribacter</taxon>
    </lineage>
</organism>
<proteinExistence type="inferred from homology"/>
<dbReference type="GO" id="GO:0005886">
    <property type="term" value="C:plasma membrane"/>
    <property type="evidence" value="ECO:0007669"/>
    <property type="project" value="UniProtKB-SubCell"/>
</dbReference>
<evidence type="ECO:0000313" key="16">
    <source>
        <dbReference type="EMBL" id="BAI80383.1"/>
    </source>
</evidence>
<evidence type="ECO:0000256" key="13">
    <source>
        <dbReference type="ARBA" id="ARBA00030934"/>
    </source>
</evidence>
<dbReference type="KEGG" id="ddf:DEFDS_0909"/>
<keyword evidence="4" id="KW-0813">Transport</keyword>
<keyword evidence="5" id="KW-0475">Mercuric resistance</keyword>
<evidence type="ECO:0000256" key="10">
    <source>
        <dbReference type="ARBA" id="ARBA00022914"/>
    </source>
</evidence>
<evidence type="ECO:0000256" key="1">
    <source>
        <dbReference type="ARBA" id="ARBA00004429"/>
    </source>
</evidence>
<comment type="subcellular location">
    <subcellularLocation>
        <location evidence="1">Cell inner membrane</location>
        <topology evidence="1">Multi-pass membrane protein</topology>
    </subcellularLocation>
</comment>
<evidence type="ECO:0000256" key="9">
    <source>
        <dbReference type="ARBA" id="ARBA00022723"/>
    </source>
</evidence>
<dbReference type="HOGENOM" id="CLU_2011489_0_0_0"/>
<dbReference type="OrthoDB" id="9813737at2"/>
<sequence>MSINKETISGTIGTLAALLGASCCILPTLLVIFGISLGSAGGFFSNLEAYRWLFLGIGYLSVGYSIYSLYLKNWIKRKIFNKPSINCACKENKLNKFSKIITWISLFLLIVATFYPYILPLIF</sequence>
<gene>
    <name evidence="16" type="ordered locus">DEFDS_0909</name>
</gene>
<accession>D3PCR0</accession>
<evidence type="ECO:0000256" key="3">
    <source>
        <dbReference type="ARBA" id="ARBA00017053"/>
    </source>
</evidence>
<comment type="function">
    <text evidence="14">Involved in mercury resistance. Probably transfers a mercuric ion from the periplasmic Hg(2+)-binding protein MerP to the cytoplasmic mercuric reductase MerA.</text>
</comment>
<dbReference type="PROSITE" id="PS51257">
    <property type="entry name" value="PROKAR_LIPOPROTEIN"/>
    <property type="match status" value="1"/>
</dbReference>
<protein>
    <recommendedName>
        <fullName evidence="3">Mercuric transport protein MerT</fullName>
    </recommendedName>
    <alternativeName>
        <fullName evidence="13">Mercury ion transport protein</fullName>
    </alternativeName>
</protein>
<dbReference type="RefSeq" id="WP_013007630.1">
    <property type="nucleotide sequence ID" value="NC_013939.1"/>
</dbReference>
<evidence type="ECO:0000256" key="15">
    <source>
        <dbReference type="SAM" id="Phobius"/>
    </source>
</evidence>
<evidence type="ECO:0000256" key="5">
    <source>
        <dbReference type="ARBA" id="ARBA00022466"/>
    </source>
</evidence>
<dbReference type="AlphaFoldDB" id="D3PCR0"/>
<evidence type="ECO:0000256" key="2">
    <source>
        <dbReference type="ARBA" id="ARBA00008224"/>
    </source>
</evidence>
<keyword evidence="11 15" id="KW-1133">Transmembrane helix</keyword>
<evidence type="ECO:0000256" key="11">
    <source>
        <dbReference type="ARBA" id="ARBA00022989"/>
    </source>
</evidence>
<dbReference type="EMBL" id="AP011529">
    <property type="protein sequence ID" value="BAI80383.1"/>
    <property type="molecule type" value="Genomic_DNA"/>
</dbReference>
<dbReference type="Pfam" id="PF02411">
    <property type="entry name" value="MerT"/>
    <property type="match status" value="1"/>
</dbReference>
<evidence type="ECO:0000256" key="8">
    <source>
        <dbReference type="ARBA" id="ARBA00022692"/>
    </source>
</evidence>
<evidence type="ECO:0000313" key="17">
    <source>
        <dbReference type="Proteomes" id="UP000001520"/>
    </source>
</evidence>
<keyword evidence="9" id="KW-0479">Metal-binding</keyword>
<keyword evidence="10" id="KW-0476">Mercury</keyword>
<feature type="transmembrane region" description="Helical" evidence="15">
    <location>
        <begin position="49"/>
        <end position="70"/>
    </location>
</feature>
<feature type="transmembrane region" description="Helical" evidence="15">
    <location>
        <begin position="12"/>
        <end position="37"/>
    </location>
</feature>
<feature type="transmembrane region" description="Helical" evidence="15">
    <location>
        <begin position="100"/>
        <end position="118"/>
    </location>
</feature>
<keyword evidence="17" id="KW-1185">Reference proteome</keyword>
<dbReference type="GO" id="GO:0046872">
    <property type="term" value="F:metal ion binding"/>
    <property type="evidence" value="ECO:0007669"/>
    <property type="project" value="UniProtKB-KW"/>
</dbReference>
<reference evidence="16 17" key="1">
    <citation type="journal article" date="2010" name="DNA Res.">
        <title>Bacterial lifestyle in a deep-sea hydrothermal vent chimney revealed by the genome sequence of the thermophilic bacterium Deferribacter desulfuricans SSM1.</title>
        <authorList>
            <person name="Takaki Y."/>
            <person name="Shimamura S."/>
            <person name="Nakagawa S."/>
            <person name="Fukuhara Y."/>
            <person name="Horikawa H."/>
            <person name="Ankai A."/>
            <person name="Harada T."/>
            <person name="Hosoyama A."/>
            <person name="Oguchi A."/>
            <person name="Fukui S."/>
            <person name="Fujita N."/>
            <person name="Takami H."/>
            <person name="Takai K."/>
        </authorList>
    </citation>
    <scope>NUCLEOTIDE SEQUENCE [LARGE SCALE GENOMIC DNA]</scope>
    <source>
        <strain evidence="17">DSM 14783 / JCM 11476 / NBRC 101012 / SSM1</strain>
    </source>
</reference>
<evidence type="ECO:0000256" key="12">
    <source>
        <dbReference type="ARBA" id="ARBA00023136"/>
    </source>
</evidence>
<name>D3PCR0_DEFDS</name>